<keyword evidence="3" id="KW-1185">Reference proteome</keyword>
<reference evidence="2 3" key="1">
    <citation type="journal article" date="2013" name="PLoS ONE">
        <title>Predicting the Proteins of Angomonas deanei, Strigomonas culicis and Their Respective Endosymbionts Reveals New Aspects of the Trypanosomatidae Family.</title>
        <authorList>
            <person name="Motta M.C."/>
            <person name="Martins A.C."/>
            <person name="de Souza S.S."/>
            <person name="Catta-Preta C.M."/>
            <person name="Silva R."/>
            <person name="Klein C.C."/>
            <person name="de Almeida L.G."/>
            <person name="de Lima Cunha O."/>
            <person name="Ciapina L.P."/>
            <person name="Brocchi M."/>
            <person name="Colabardini A.C."/>
            <person name="de Araujo Lima B."/>
            <person name="Machado C.R."/>
            <person name="de Almeida Soares C.M."/>
            <person name="Probst C.M."/>
            <person name="de Menezes C.B."/>
            <person name="Thompson C.E."/>
            <person name="Bartholomeu D.C."/>
            <person name="Gradia D.F."/>
            <person name="Pavoni D.P."/>
            <person name="Grisard E.C."/>
            <person name="Fantinatti-Garboggini F."/>
            <person name="Marchini F.K."/>
            <person name="Rodrigues-Luiz G.F."/>
            <person name="Wagner G."/>
            <person name="Goldman G.H."/>
            <person name="Fietto J.L."/>
            <person name="Elias M.C."/>
            <person name="Goldman M.H."/>
            <person name="Sagot M.F."/>
            <person name="Pereira M."/>
            <person name="Stoco P.H."/>
            <person name="de Mendonca-Neto R.P."/>
            <person name="Teixeira S.M."/>
            <person name="Maciel T.E."/>
            <person name="de Oliveira Mendes T.A."/>
            <person name="Urmenyi T.P."/>
            <person name="de Souza W."/>
            <person name="Schenkman S."/>
            <person name="de Vasconcelos A.T."/>
        </authorList>
    </citation>
    <scope>NUCLEOTIDE SEQUENCE [LARGE SCALE GENOMIC DNA]</scope>
</reference>
<gene>
    <name evidence="2" type="ORF">STCU_11599</name>
</gene>
<evidence type="ECO:0000256" key="1">
    <source>
        <dbReference type="SAM" id="Phobius"/>
    </source>
</evidence>
<proteinExistence type="predicted"/>
<feature type="transmembrane region" description="Helical" evidence="1">
    <location>
        <begin position="20"/>
        <end position="42"/>
    </location>
</feature>
<evidence type="ECO:0000313" key="2">
    <source>
        <dbReference type="EMBL" id="EPY16031.1"/>
    </source>
</evidence>
<keyword evidence="1" id="KW-0472">Membrane</keyword>
<accession>S9UMW5</accession>
<comment type="caution">
    <text evidence="2">The sequence shown here is derived from an EMBL/GenBank/DDBJ whole genome shotgun (WGS) entry which is preliminary data.</text>
</comment>
<organism evidence="2 3">
    <name type="scientific">Strigomonas culicis</name>
    <dbReference type="NCBI Taxonomy" id="28005"/>
    <lineage>
        <taxon>Eukaryota</taxon>
        <taxon>Discoba</taxon>
        <taxon>Euglenozoa</taxon>
        <taxon>Kinetoplastea</taxon>
        <taxon>Metakinetoplastina</taxon>
        <taxon>Trypanosomatida</taxon>
        <taxon>Trypanosomatidae</taxon>
        <taxon>Strigomonadinae</taxon>
        <taxon>Strigomonas</taxon>
    </lineage>
</organism>
<dbReference type="EMBL" id="ATMH01011586">
    <property type="protein sequence ID" value="EPY16031.1"/>
    <property type="molecule type" value="Genomic_DNA"/>
</dbReference>
<protein>
    <submittedName>
        <fullName evidence="2">Uncharacterized protein</fullName>
    </submittedName>
</protein>
<keyword evidence="1" id="KW-0812">Transmembrane</keyword>
<dbReference type="AlphaFoldDB" id="S9UMW5"/>
<evidence type="ECO:0000313" key="3">
    <source>
        <dbReference type="Proteomes" id="UP000015354"/>
    </source>
</evidence>
<keyword evidence="1" id="KW-1133">Transmembrane helix</keyword>
<dbReference type="Proteomes" id="UP000015354">
    <property type="component" value="Unassembled WGS sequence"/>
</dbReference>
<name>S9UMW5_9TRYP</name>
<sequence>MPFVTQQMVRFPFAPRPWRFFFVLRAVLFFFGSSVSPSCLYVSSVEEMLMRIFFFVSVANDVSDALTHCTTNLSKSDMFGFCYFCLLICF</sequence>